<reference evidence="1 2" key="1">
    <citation type="journal article" date="2017" name="Genome Biol. Evol.">
        <title>Phytophthora megakarya and P. palmivora, closely related causal agents of cacao black pod rot, underwent increases in genome sizes and gene numbers by different mechanisms.</title>
        <authorList>
            <person name="Ali S.S."/>
            <person name="Shao J."/>
            <person name="Lary D.J."/>
            <person name="Kronmiller B."/>
            <person name="Shen D."/>
            <person name="Strem M.D."/>
            <person name="Amoako-Attah I."/>
            <person name="Akrofi A.Y."/>
            <person name="Begoude B.A."/>
            <person name="Ten Hoopen G.M."/>
            <person name="Coulibaly K."/>
            <person name="Kebe B.I."/>
            <person name="Melnick R.L."/>
            <person name="Guiltinan M.J."/>
            <person name="Tyler B.M."/>
            <person name="Meinhardt L.W."/>
            <person name="Bailey B.A."/>
        </authorList>
    </citation>
    <scope>NUCLEOTIDE SEQUENCE [LARGE SCALE GENOMIC DNA]</scope>
    <source>
        <strain evidence="2">sbr112.9</strain>
    </source>
</reference>
<keyword evidence="2" id="KW-1185">Reference proteome</keyword>
<dbReference type="EMBL" id="NCKW01006018">
    <property type="protein sequence ID" value="POM72261.1"/>
    <property type="molecule type" value="Genomic_DNA"/>
</dbReference>
<gene>
    <name evidence="1" type="ORF">PHPALM_11052</name>
</gene>
<organism evidence="1 2">
    <name type="scientific">Phytophthora palmivora</name>
    <dbReference type="NCBI Taxonomy" id="4796"/>
    <lineage>
        <taxon>Eukaryota</taxon>
        <taxon>Sar</taxon>
        <taxon>Stramenopiles</taxon>
        <taxon>Oomycota</taxon>
        <taxon>Peronosporomycetes</taxon>
        <taxon>Peronosporales</taxon>
        <taxon>Peronosporaceae</taxon>
        <taxon>Phytophthora</taxon>
    </lineage>
</organism>
<accession>A0A2P4Y3A1</accession>
<sequence length="113" mass="13100">MWDDDILLDHAKPVAYSRMEALLYREPSLDVSGYRSYQEYYRSKYDEYIGKTLSDPQLQTKARNPKVPKYNTVAQWTLDWMGSRTPENIQQPFSICGLVAKVVFGVKALHPPL</sequence>
<protein>
    <submittedName>
        <fullName evidence="1">Uncharacterized protein</fullName>
    </submittedName>
</protein>
<dbReference type="Proteomes" id="UP000237271">
    <property type="component" value="Unassembled WGS sequence"/>
</dbReference>
<comment type="caution">
    <text evidence="1">The sequence shown here is derived from an EMBL/GenBank/DDBJ whole genome shotgun (WGS) entry which is preliminary data.</text>
</comment>
<name>A0A2P4Y3A1_9STRA</name>
<proteinExistence type="predicted"/>
<evidence type="ECO:0000313" key="2">
    <source>
        <dbReference type="Proteomes" id="UP000237271"/>
    </source>
</evidence>
<dbReference type="OrthoDB" id="102332at2759"/>
<dbReference type="AlphaFoldDB" id="A0A2P4Y3A1"/>
<evidence type="ECO:0000313" key="1">
    <source>
        <dbReference type="EMBL" id="POM72261.1"/>
    </source>
</evidence>